<evidence type="ECO:0000256" key="2">
    <source>
        <dbReference type="SAM" id="Phobius"/>
    </source>
</evidence>
<sequence length="270" mass="28868">MNEPEPQPQQEQEQQASGKPRRRGRIGVIAGCAVLLAAVLGGTGFTVVTVRDAGHDPGAPVWDVPEKAKDRPAARAAATGLEGMLLPYGTGTGGYDPGPDMGEFGSDAQLSGARATALRKQSLRSLPRSARRQLEKQIDKQHIKGMAMRSYLSGRGAAALDEDRVFTMEVVLSQLGSQRTARSLAGYQQEFFDALKVLRQGPRIEGHDNARCFLPPANSKEKLDVMVCSAYVGDVQVTATAHAVGPIDKKGVAKMLRAQLDRIKEPGAAI</sequence>
<keyword evidence="4" id="KW-1185">Reference proteome</keyword>
<evidence type="ECO:0000313" key="3">
    <source>
        <dbReference type="EMBL" id="MFE1752086.1"/>
    </source>
</evidence>
<dbReference type="RefSeq" id="WP_381806235.1">
    <property type="nucleotide sequence ID" value="NZ_JBHYTS010000022.1"/>
</dbReference>
<comment type="caution">
    <text evidence="3">The sequence shown here is derived from an EMBL/GenBank/DDBJ whole genome shotgun (WGS) entry which is preliminary data.</text>
</comment>
<dbReference type="EMBL" id="JBHYTS010000022">
    <property type="protein sequence ID" value="MFE1752086.1"/>
    <property type="molecule type" value="Genomic_DNA"/>
</dbReference>
<name>A0ABW6H640_9ACTN</name>
<keyword evidence="2" id="KW-1133">Transmembrane helix</keyword>
<feature type="region of interest" description="Disordered" evidence="1">
    <location>
        <begin position="1"/>
        <end position="22"/>
    </location>
</feature>
<feature type="compositionally biased region" description="Low complexity" evidence="1">
    <location>
        <begin position="1"/>
        <end position="15"/>
    </location>
</feature>
<dbReference type="Proteomes" id="UP001599756">
    <property type="component" value="Unassembled WGS sequence"/>
</dbReference>
<accession>A0ABW6H640</accession>
<protein>
    <recommendedName>
        <fullName evidence="5">Secreted protein</fullName>
    </recommendedName>
</protein>
<evidence type="ECO:0008006" key="5">
    <source>
        <dbReference type="Google" id="ProtNLM"/>
    </source>
</evidence>
<proteinExistence type="predicted"/>
<keyword evidence="2" id="KW-0472">Membrane</keyword>
<organism evidence="3 4">
    <name type="scientific">Streptomyces anandii</name>
    <dbReference type="NCBI Taxonomy" id="285454"/>
    <lineage>
        <taxon>Bacteria</taxon>
        <taxon>Bacillati</taxon>
        <taxon>Actinomycetota</taxon>
        <taxon>Actinomycetes</taxon>
        <taxon>Kitasatosporales</taxon>
        <taxon>Streptomycetaceae</taxon>
        <taxon>Streptomyces</taxon>
    </lineage>
</organism>
<evidence type="ECO:0000256" key="1">
    <source>
        <dbReference type="SAM" id="MobiDB-lite"/>
    </source>
</evidence>
<reference evidence="3 4" key="1">
    <citation type="submission" date="2024-09" db="EMBL/GenBank/DDBJ databases">
        <title>The Natural Products Discovery Center: Release of the First 8490 Sequenced Strains for Exploring Actinobacteria Biosynthetic Diversity.</title>
        <authorList>
            <person name="Kalkreuter E."/>
            <person name="Kautsar S.A."/>
            <person name="Yang D."/>
            <person name="Bader C.D."/>
            <person name="Teijaro C.N."/>
            <person name="Fluegel L."/>
            <person name="Davis C.M."/>
            <person name="Simpson J.R."/>
            <person name="Lauterbach L."/>
            <person name="Steele A.D."/>
            <person name="Gui C."/>
            <person name="Meng S."/>
            <person name="Li G."/>
            <person name="Viehrig K."/>
            <person name="Ye F."/>
            <person name="Su P."/>
            <person name="Kiefer A.F."/>
            <person name="Nichols A."/>
            <person name="Cepeda A.J."/>
            <person name="Yan W."/>
            <person name="Fan B."/>
            <person name="Jiang Y."/>
            <person name="Adhikari A."/>
            <person name="Zheng C.-J."/>
            <person name="Schuster L."/>
            <person name="Cowan T.M."/>
            <person name="Smanski M.J."/>
            <person name="Chevrette M.G."/>
            <person name="De Carvalho L.P.S."/>
            <person name="Shen B."/>
        </authorList>
    </citation>
    <scope>NUCLEOTIDE SEQUENCE [LARGE SCALE GENOMIC DNA]</scope>
    <source>
        <strain evidence="3 4">NPDC059500</strain>
    </source>
</reference>
<keyword evidence="2" id="KW-0812">Transmembrane</keyword>
<gene>
    <name evidence="3" type="ORF">ACFW88_16375</name>
</gene>
<evidence type="ECO:0000313" key="4">
    <source>
        <dbReference type="Proteomes" id="UP001599756"/>
    </source>
</evidence>
<feature type="transmembrane region" description="Helical" evidence="2">
    <location>
        <begin position="26"/>
        <end position="48"/>
    </location>
</feature>